<sequence length="1080" mass="124133">MDGLSQLSQAGDFYKAIFDQMDQGYILVEVLFDENDQPYDIYYIESNAAADRMTGTKLAGKHTSELAPNYEQHWFDIFGRIAKTGVAERHEVPAEPLGVINELYGFKVGEPEERKLAVIYTDVTARKRRTANLAFLAEIGKDLVKLNKPSETLHVLGAKIGQHFKVPRAMFVEARKDGQNASVQDWCLPGLTSIAGDVVWEQFITKLYLEQSNAGESIVVDNIFESSLINAKEVNETFGVTSFINIPIVRHGAWCFTVGIFDTTERQWLDDEVELLQELTARIWAAVEKARSDKALLQYEQRMLSIANLDPDLLWDSDPDGSTNWYNDRWLEYTGQRFEEAIGWGWVNAIHPDDRDGSAQRYARAVEAGQPLQQEHRIKRFDGEYRWFVVNASPIKDAQGRVVKMYGAATDIHDRIQAENILRESERKYRTLFETIDEGFALMELHRDEDGRVVDLTYREVNAAFKRLTGWQGAINRKGSELMPNLAHPLLEQLQQVADTGHSFRREDFVADLSKWYDVHYSSIGHPESNFIIAVFNDTTERKRQEEHQEFLLKLSDTFRTLSDWKRIEETGSHMLAEFLKLDRAYVFVLYPADDRAIVRAEYRRDSLFSIIGEVRMSDFPETVRQIDDQTIVFNDIDSDLRLSDLNRESLRAVNLQAFMCASVRKDEGNVLWSFAAATAVPRAWTNNEIALIETVAERIWAAVERAKVEEALRESEEKYRTALEQEVADRTSELREQYALQQTMLDTTLIGMSVFSPVRDELNEIIDFRIVTVNKKVERSTGRKDMVGKLYAELFPGIKQMGLFDTMVKTMEVGEPQQLEYHYNYDGVDRWYSTMFVKGEDLLVSTNLDITEQVQNEQRMREMEDAQQLEIFRVTLQTQEEERRRISESLHNGLGQILYGIKMSLTQLKATKVFSNPKQYEDDREYTSQLISDAIRESRRISHELMPQVLDEFGLKAAIEEMCRQMQDGVRFDCKVKLENALLDKYMQLAVFRTVQELMVNVIKHAQATQSVAEVRLKDDDILIRVSDNGRGIPQVKTGKDGIGLASIRSKVDLLNGKFELNSKQGEGTTVVIHLPYIY</sequence>
<dbReference type="InterPro" id="IPR036890">
    <property type="entry name" value="HATPase_C_sf"/>
</dbReference>
<evidence type="ECO:0000256" key="7">
    <source>
        <dbReference type="ARBA" id="ARBA00022490"/>
    </source>
</evidence>
<evidence type="ECO:0000256" key="11">
    <source>
        <dbReference type="ARBA" id="ARBA00022741"/>
    </source>
</evidence>
<evidence type="ECO:0000256" key="2">
    <source>
        <dbReference type="ARBA" id="ARBA00001966"/>
    </source>
</evidence>
<keyword evidence="10" id="KW-0479">Metal-binding</keyword>
<keyword evidence="7" id="KW-0963">Cytoplasm</keyword>
<dbReference type="Gene3D" id="3.30.565.10">
    <property type="entry name" value="Histidine kinase-like ATPase, C-terminal domain"/>
    <property type="match status" value="1"/>
</dbReference>
<dbReference type="SUPFAM" id="SSF55781">
    <property type="entry name" value="GAF domain-like"/>
    <property type="match status" value="2"/>
</dbReference>
<dbReference type="Pfam" id="PF02518">
    <property type="entry name" value="HATPase_c"/>
    <property type="match status" value="1"/>
</dbReference>
<evidence type="ECO:0000259" key="19">
    <source>
        <dbReference type="PROSITE" id="PS50109"/>
    </source>
</evidence>
<dbReference type="InterPro" id="IPR000700">
    <property type="entry name" value="PAS-assoc_C"/>
</dbReference>
<protein>
    <recommendedName>
        <fullName evidence="5">Oxygen sensor histidine kinase NreB</fullName>
        <ecNumber evidence="4">2.7.13.3</ecNumber>
    </recommendedName>
    <alternativeName>
        <fullName evidence="18">Nitrogen regulation protein B</fullName>
    </alternativeName>
</protein>
<dbReference type="CDD" id="cd00130">
    <property type="entry name" value="PAS"/>
    <property type="match status" value="1"/>
</dbReference>
<organism evidence="22 23">
    <name type="scientific">Mucilaginibacter roseus</name>
    <dbReference type="NCBI Taxonomy" id="1528868"/>
    <lineage>
        <taxon>Bacteria</taxon>
        <taxon>Pseudomonadati</taxon>
        <taxon>Bacteroidota</taxon>
        <taxon>Sphingobacteriia</taxon>
        <taxon>Sphingobacteriales</taxon>
        <taxon>Sphingobacteriaceae</taxon>
        <taxon>Mucilaginibacter</taxon>
    </lineage>
</organism>
<dbReference type="PROSITE" id="PS50112">
    <property type="entry name" value="PAS"/>
    <property type="match status" value="1"/>
</dbReference>
<comment type="function">
    <text evidence="17">Member of the two-component regulatory system NreB/NreC involved in the control of dissimilatory nitrate/nitrite reduction in response to oxygen. NreB functions as a direct oxygen sensor histidine kinase which is autophosphorylated, in the absence of oxygen, probably at the conserved histidine residue, and transfers its phosphate group probably to a conserved aspartate residue of NreC. NreB/NreC activates the expression of the nitrate (narGHJI) and nitrite (nir) reductase operons, as well as the putative nitrate transporter gene narT.</text>
</comment>
<proteinExistence type="predicted"/>
<dbReference type="InterPro" id="IPR003594">
    <property type="entry name" value="HATPase_dom"/>
</dbReference>
<dbReference type="RefSeq" id="WP_232174991.1">
    <property type="nucleotide sequence ID" value="NZ_JAJPWV010000001.1"/>
</dbReference>
<dbReference type="InterPro" id="IPR005467">
    <property type="entry name" value="His_kinase_dom"/>
</dbReference>
<comment type="catalytic activity">
    <reaction evidence="1">
        <text>ATP + protein L-histidine = ADP + protein N-phospho-L-histidine.</text>
        <dbReference type="EC" id="2.7.13.3"/>
    </reaction>
</comment>
<dbReference type="InterPro" id="IPR050482">
    <property type="entry name" value="Sensor_HK_TwoCompSys"/>
</dbReference>
<evidence type="ECO:0000313" key="23">
    <source>
        <dbReference type="Proteomes" id="UP001199919"/>
    </source>
</evidence>
<keyword evidence="15" id="KW-0902">Two-component regulatory system</keyword>
<dbReference type="Pfam" id="PF07730">
    <property type="entry name" value="HisKA_3"/>
    <property type="match status" value="1"/>
</dbReference>
<evidence type="ECO:0000256" key="4">
    <source>
        <dbReference type="ARBA" id="ARBA00012438"/>
    </source>
</evidence>
<evidence type="ECO:0000256" key="5">
    <source>
        <dbReference type="ARBA" id="ARBA00017322"/>
    </source>
</evidence>
<dbReference type="Pfam" id="PF01590">
    <property type="entry name" value="GAF"/>
    <property type="match status" value="2"/>
</dbReference>
<evidence type="ECO:0000259" key="20">
    <source>
        <dbReference type="PROSITE" id="PS50112"/>
    </source>
</evidence>
<dbReference type="CDD" id="cd16917">
    <property type="entry name" value="HATPase_UhpB-NarQ-NarX-like"/>
    <property type="match status" value="1"/>
</dbReference>
<evidence type="ECO:0000256" key="9">
    <source>
        <dbReference type="ARBA" id="ARBA00022679"/>
    </source>
</evidence>
<dbReference type="InterPro" id="IPR013656">
    <property type="entry name" value="PAS_4"/>
</dbReference>
<dbReference type="SMART" id="SM00065">
    <property type="entry name" value="GAF"/>
    <property type="match status" value="2"/>
</dbReference>
<dbReference type="SMART" id="SM00086">
    <property type="entry name" value="PAC"/>
    <property type="match status" value="1"/>
</dbReference>
<dbReference type="Proteomes" id="UP001199919">
    <property type="component" value="Unassembled WGS sequence"/>
</dbReference>
<evidence type="ECO:0000256" key="13">
    <source>
        <dbReference type="ARBA" id="ARBA00022840"/>
    </source>
</evidence>
<feature type="domain" description="PAC" evidence="21">
    <location>
        <begin position="372"/>
        <end position="424"/>
    </location>
</feature>
<dbReference type="SMART" id="SM00387">
    <property type="entry name" value="HATPase_c"/>
    <property type="match status" value="1"/>
</dbReference>
<keyword evidence="23" id="KW-1185">Reference proteome</keyword>
<dbReference type="EMBL" id="JAJPWV010000001">
    <property type="protein sequence ID" value="MCD8739118.1"/>
    <property type="molecule type" value="Genomic_DNA"/>
</dbReference>
<dbReference type="SUPFAM" id="SSF55874">
    <property type="entry name" value="ATPase domain of HSP90 chaperone/DNA topoisomerase II/histidine kinase"/>
    <property type="match status" value="1"/>
</dbReference>
<dbReference type="InterPro" id="IPR035965">
    <property type="entry name" value="PAS-like_dom_sf"/>
</dbReference>
<dbReference type="Pfam" id="PF08447">
    <property type="entry name" value="PAS_3"/>
    <property type="match status" value="1"/>
</dbReference>
<dbReference type="PANTHER" id="PTHR24421:SF10">
    <property type="entry name" value="NITRATE_NITRITE SENSOR PROTEIN NARQ"/>
    <property type="match status" value="1"/>
</dbReference>
<gene>
    <name evidence="22" type="ORF">LT679_00775</name>
</gene>
<dbReference type="PANTHER" id="PTHR24421">
    <property type="entry name" value="NITRATE/NITRITE SENSOR PROTEIN NARX-RELATED"/>
    <property type="match status" value="1"/>
</dbReference>
<dbReference type="Pfam" id="PF08448">
    <property type="entry name" value="PAS_4"/>
    <property type="match status" value="1"/>
</dbReference>
<evidence type="ECO:0000256" key="10">
    <source>
        <dbReference type="ARBA" id="ARBA00022723"/>
    </source>
</evidence>
<evidence type="ECO:0000256" key="12">
    <source>
        <dbReference type="ARBA" id="ARBA00022777"/>
    </source>
</evidence>
<comment type="cofactor">
    <cofactor evidence="2">
        <name>[4Fe-4S] cluster</name>
        <dbReference type="ChEBI" id="CHEBI:49883"/>
    </cofactor>
</comment>
<evidence type="ECO:0000256" key="16">
    <source>
        <dbReference type="ARBA" id="ARBA00023014"/>
    </source>
</evidence>
<keyword evidence="14" id="KW-0408">Iron</keyword>
<dbReference type="PROSITE" id="PS50113">
    <property type="entry name" value="PAC"/>
    <property type="match status" value="1"/>
</dbReference>
<dbReference type="InterPro" id="IPR001610">
    <property type="entry name" value="PAC"/>
</dbReference>
<dbReference type="NCBIfam" id="TIGR00229">
    <property type="entry name" value="sensory_box"/>
    <property type="match status" value="2"/>
</dbReference>
<dbReference type="InterPro" id="IPR004358">
    <property type="entry name" value="Sig_transdc_His_kin-like_C"/>
</dbReference>
<dbReference type="InterPro" id="IPR003018">
    <property type="entry name" value="GAF"/>
</dbReference>
<evidence type="ECO:0000256" key="15">
    <source>
        <dbReference type="ARBA" id="ARBA00023012"/>
    </source>
</evidence>
<feature type="domain" description="Histidine kinase" evidence="19">
    <location>
        <begin position="897"/>
        <end position="1080"/>
    </location>
</feature>
<dbReference type="SUPFAM" id="SSF55785">
    <property type="entry name" value="PYP-like sensor domain (PAS domain)"/>
    <property type="match status" value="3"/>
</dbReference>
<evidence type="ECO:0000256" key="17">
    <source>
        <dbReference type="ARBA" id="ARBA00024827"/>
    </source>
</evidence>
<accession>A0ABS8U0T0</accession>
<evidence type="ECO:0000256" key="1">
    <source>
        <dbReference type="ARBA" id="ARBA00000085"/>
    </source>
</evidence>
<evidence type="ECO:0000256" key="18">
    <source>
        <dbReference type="ARBA" id="ARBA00030800"/>
    </source>
</evidence>
<comment type="caution">
    <text evidence="22">The sequence shown here is derived from an EMBL/GenBank/DDBJ whole genome shotgun (WGS) entry which is preliminary data.</text>
</comment>
<feature type="domain" description="PAS" evidence="20">
    <location>
        <begin position="299"/>
        <end position="369"/>
    </location>
</feature>
<evidence type="ECO:0000256" key="6">
    <source>
        <dbReference type="ARBA" id="ARBA00022485"/>
    </source>
</evidence>
<dbReference type="Gene3D" id="3.30.450.20">
    <property type="entry name" value="PAS domain"/>
    <property type="match status" value="4"/>
</dbReference>
<keyword evidence="8" id="KW-0597">Phosphoprotein</keyword>
<evidence type="ECO:0000256" key="8">
    <source>
        <dbReference type="ARBA" id="ARBA00022553"/>
    </source>
</evidence>
<evidence type="ECO:0000256" key="3">
    <source>
        <dbReference type="ARBA" id="ARBA00004496"/>
    </source>
</evidence>
<name>A0ABS8U0T0_9SPHI</name>
<dbReference type="InterPro" id="IPR029016">
    <property type="entry name" value="GAF-like_dom_sf"/>
</dbReference>
<keyword evidence="11" id="KW-0547">Nucleotide-binding</keyword>
<evidence type="ECO:0000256" key="14">
    <source>
        <dbReference type="ARBA" id="ARBA00023004"/>
    </source>
</evidence>
<dbReference type="InterPro" id="IPR011712">
    <property type="entry name" value="Sig_transdc_His_kin_sub3_dim/P"/>
</dbReference>
<keyword evidence="12" id="KW-0418">Kinase</keyword>
<dbReference type="EC" id="2.7.13.3" evidence="4"/>
<evidence type="ECO:0000259" key="21">
    <source>
        <dbReference type="PROSITE" id="PS50113"/>
    </source>
</evidence>
<reference evidence="22 23" key="1">
    <citation type="submission" date="2021-12" db="EMBL/GenBank/DDBJ databases">
        <title>Mucilaginibacter roseus genome.</title>
        <authorList>
            <person name="Ferreira J.R."/>
            <person name="Newman J.D."/>
        </authorList>
    </citation>
    <scope>NUCLEOTIDE SEQUENCE [LARGE SCALE GENOMIC DNA]</scope>
    <source>
        <strain evidence="22 23">LMG 28454</strain>
    </source>
</reference>
<dbReference type="SMART" id="SM00091">
    <property type="entry name" value="PAS"/>
    <property type="match status" value="2"/>
</dbReference>
<dbReference type="Gene3D" id="1.20.5.1930">
    <property type="match status" value="1"/>
</dbReference>
<keyword evidence="16" id="KW-0411">Iron-sulfur</keyword>
<keyword evidence="6" id="KW-0004">4Fe-4S</keyword>
<dbReference type="PRINTS" id="PR00344">
    <property type="entry name" value="BCTRLSENSOR"/>
</dbReference>
<comment type="subcellular location">
    <subcellularLocation>
        <location evidence="3">Cytoplasm</location>
    </subcellularLocation>
</comment>
<evidence type="ECO:0000313" key="22">
    <source>
        <dbReference type="EMBL" id="MCD8739118.1"/>
    </source>
</evidence>
<keyword evidence="9" id="KW-0808">Transferase</keyword>
<dbReference type="InterPro" id="IPR000014">
    <property type="entry name" value="PAS"/>
</dbReference>
<keyword evidence="13" id="KW-0067">ATP-binding</keyword>
<dbReference type="PROSITE" id="PS50109">
    <property type="entry name" value="HIS_KIN"/>
    <property type="match status" value="1"/>
</dbReference>
<dbReference type="InterPro" id="IPR013655">
    <property type="entry name" value="PAS_fold_3"/>
</dbReference>
<dbReference type="Gene3D" id="3.30.450.40">
    <property type="match status" value="2"/>
</dbReference>
<dbReference type="Pfam" id="PF13426">
    <property type="entry name" value="PAS_9"/>
    <property type="match status" value="1"/>
</dbReference>